<dbReference type="EMBL" id="MUXU01000045">
    <property type="protein sequence ID" value="OOR88868.1"/>
    <property type="molecule type" value="Genomic_DNA"/>
</dbReference>
<dbReference type="RefSeq" id="WP_078276925.1">
    <property type="nucleotide sequence ID" value="NZ_MUXU01000045.1"/>
</dbReference>
<dbReference type="SUPFAM" id="SSF46785">
    <property type="entry name" value="Winged helix' DNA-binding domain"/>
    <property type="match status" value="1"/>
</dbReference>
<dbReference type="PROSITE" id="PS50931">
    <property type="entry name" value="HTH_LYSR"/>
    <property type="match status" value="1"/>
</dbReference>
<evidence type="ECO:0000256" key="3">
    <source>
        <dbReference type="ARBA" id="ARBA00023125"/>
    </source>
</evidence>
<dbReference type="InterPro" id="IPR000847">
    <property type="entry name" value="LysR_HTH_N"/>
</dbReference>
<organism evidence="6 8">
    <name type="scientific">Moraxella caviae</name>
    <dbReference type="NCBI Taxonomy" id="34060"/>
    <lineage>
        <taxon>Bacteria</taxon>
        <taxon>Pseudomonadati</taxon>
        <taxon>Pseudomonadota</taxon>
        <taxon>Gammaproteobacteria</taxon>
        <taxon>Moraxellales</taxon>
        <taxon>Moraxellaceae</taxon>
        <taxon>Moraxella</taxon>
    </lineage>
</organism>
<dbReference type="Pfam" id="PF03466">
    <property type="entry name" value="LysR_substrate"/>
    <property type="match status" value="1"/>
</dbReference>
<evidence type="ECO:0000256" key="4">
    <source>
        <dbReference type="ARBA" id="ARBA00023163"/>
    </source>
</evidence>
<dbReference type="AlphaFoldDB" id="A0A1S9ZZK7"/>
<comment type="similarity">
    <text evidence="1">Belongs to the LysR transcriptional regulatory family.</text>
</comment>
<dbReference type="STRING" id="34060.B0181_07675"/>
<dbReference type="PANTHER" id="PTHR30537">
    <property type="entry name" value="HTH-TYPE TRANSCRIPTIONAL REGULATOR"/>
    <property type="match status" value="1"/>
</dbReference>
<gene>
    <name evidence="7" type="primary">gcvA_1</name>
    <name evidence="6" type="ORF">B0181_07675</name>
    <name evidence="7" type="ORF">NCTC10293_00562</name>
</gene>
<dbReference type="Gene3D" id="1.10.10.10">
    <property type="entry name" value="Winged helix-like DNA-binding domain superfamily/Winged helix DNA-binding domain"/>
    <property type="match status" value="1"/>
</dbReference>
<dbReference type="GO" id="GO:0043565">
    <property type="term" value="F:sequence-specific DNA binding"/>
    <property type="evidence" value="ECO:0007669"/>
    <property type="project" value="TreeGrafter"/>
</dbReference>
<dbReference type="SUPFAM" id="SSF53850">
    <property type="entry name" value="Periplasmic binding protein-like II"/>
    <property type="match status" value="1"/>
</dbReference>
<reference evidence="7 9" key="2">
    <citation type="submission" date="2018-06" db="EMBL/GenBank/DDBJ databases">
        <authorList>
            <consortium name="Pathogen Informatics"/>
            <person name="Doyle S."/>
        </authorList>
    </citation>
    <scope>NUCLEOTIDE SEQUENCE [LARGE SCALE GENOMIC DNA]</scope>
    <source>
        <strain evidence="7 9">NCTC10293</strain>
    </source>
</reference>
<dbReference type="InterPro" id="IPR058163">
    <property type="entry name" value="LysR-type_TF_proteobact-type"/>
</dbReference>
<feature type="domain" description="HTH lysR-type" evidence="5">
    <location>
        <begin position="10"/>
        <end position="67"/>
    </location>
</feature>
<evidence type="ECO:0000256" key="1">
    <source>
        <dbReference type="ARBA" id="ARBA00009437"/>
    </source>
</evidence>
<dbReference type="GO" id="GO:0006351">
    <property type="term" value="P:DNA-templated transcription"/>
    <property type="evidence" value="ECO:0007669"/>
    <property type="project" value="TreeGrafter"/>
</dbReference>
<dbReference type="OrthoDB" id="5526340at2"/>
<dbReference type="GO" id="GO:0003700">
    <property type="term" value="F:DNA-binding transcription factor activity"/>
    <property type="evidence" value="ECO:0007669"/>
    <property type="project" value="InterPro"/>
</dbReference>
<evidence type="ECO:0000313" key="9">
    <source>
        <dbReference type="Proteomes" id="UP000255279"/>
    </source>
</evidence>
<evidence type="ECO:0000313" key="8">
    <source>
        <dbReference type="Proteomes" id="UP000190435"/>
    </source>
</evidence>
<keyword evidence="3" id="KW-0238">DNA-binding</keyword>
<dbReference type="PRINTS" id="PR00039">
    <property type="entry name" value="HTHLYSR"/>
</dbReference>
<evidence type="ECO:0000313" key="7">
    <source>
        <dbReference type="EMBL" id="STZ10232.1"/>
    </source>
</evidence>
<sequence>MHTLSFRKYPSTTALQCFESSARHQSFTRAAKELHMTQSAVSKQVAQLEDTLKIALFFRSAQGIVLTPAGKTYYTEVLNILKSLEFATIDIMAHGDKADTLKINAHPTFCAQWLIPALRDFNQSHPDIHLDIQEQFGNFIERSDAELAFLNGDGVWPGMTAIKLFDEQCIAVCHPQFLTHPIDSAYELANHALIQLNSRPALWYHFFDTHESMPANSFQGPRFDTFRTCINAAKNHYGIALIPHNLVMNELQSGELVMAWHTPLITEKAYYMAYRTELGNTRRIKIAIDWINRYIADTHA</sequence>
<dbReference type="Pfam" id="PF00126">
    <property type="entry name" value="HTH_1"/>
    <property type="match status" value="1"/>
</dbReference>
<proteinExistence type="inferred from homology"/>
<keyword evidence="4" id="KW-0804">Transcription</keyword>
<dbReference type="InterPro" id="IPR036388">
    <property type="entry name" value="WH-like_DNA-bd_sf"/>
</dbReference>
<protein>
    <submittedName>
        <fullName evidence="7">Gcv operon activator</fullName>
    </submittedName>
    <submittedName>
        <fullName evidence="6">LysR family transcriptional regulator</fullName>
    </submittedName>
</protein>
<accession>A0A1S9ZZK7</accession>
<dbReference type="InterPro" id="IPR036390">
    <property type="entry name" value="WH_DNA-bd_sf"/>
</dbReference>
<dbReference type="InterPro" id="IPR005119">
    <property type="entry name" value="LysR_subst-bd"/>
</dbReference>
<dbReference type="EMBL" id="UGQE01000001">
    <property type="protein sequence ID" value="STZ10232.1"/>
    <property type="molecule type" value="Genomic_DNA"/>
</dbReference>
<evidence type="ECO:0000256" key="2">
    <source>
        <dbReference type="ARBA" id="ARBA00023015"/>
    </source>
</evidence>
<name>A0A1S9ZZK7_9GAMM</name>
<keyword evidence="2" id="KW-0805">Transcription regulation</keyword>
<keyword evidence="8" id="KW-1185">Reference proteome</keyword>
<reference evidence="6 8" key="1">
    <citation type="submission" date="2017-02" db="EMBL/GenBank/DDBJ databases">
        <title>Draft genome sequence of Moraxella caviae CCUG 355 type strain.</title>
        <authorList>
            <person name="Engstrom-Jakobsson H."/>
            <person name="Salva-Serra F."/>
            <person name="Thorell K."/>
            <person name="Gonzales-Siles L."/>
            <person name="Karlsson R."/>
            <person name="Boulund F."/>
            <person name="Engstrand L."/>
            <person name="Moore E."/>
        </authorList>
    </citation>
    <scope>NUCLEOTIDE SEQUENCE [LARGE SCALE GENOMIC DNA]</scope>
    <source>
        <strain evidence="6 8">CCUG 355</strain>
    </source>
</reference>
<dbReference type="PANTHER" id="PTHR30537:SF26">
    <property type="entry name" value="GLYCINE CLEAVAGE SYSTEM TRANSCRIPTIONAL ACTIVATOR"/>
    <property type="match status" value="1"/>
</dbReference>
<evidence type="ECO:0000259" key="5">
    <source>
        <dbReference type="PROSITE" id="PS50931"/>
    </source>
</evidence>
<evidence type="ECO:0000313" key="6">
    <source>
        <dbReference type="EMBL" id="OOR88868.1"/>
    </source>
</evidence>
<dbReference type="Proteomes" id="UP000190435">
    <property type="component" value="Unassembled WGS sequence"/>
</dbReference>
<dbReference type="Proteomes" id="UP000255279">
    <property type="component" value="Unassembled WGS sequence"/>
</dbReference>
<dbReference type="Gene3D" id="3.40.190.10">
    <property type="entry name" value="Periplasmic binding protein-like II"/>
    <property type="match status" value="2"/>
</dbReference>
<dbReference type="FunFam" id="1.10.10.10:FF:000001">
    <property type="entry name" value="LysR family transcriptional regulator"/>
    <property type="match status" value="1"/>
</dbReference>